<dbReference type="Pfam" id="PF02627">
    <property type="entry name" value="CMD"/>
    <property type="match status" value="1"/>
</dbReference>
<protein>
    <submittedName>
        <fullName evidence="2">Carboxymuconolactone decarboxylase family protein</fullName>
    </submittedName>
</protein>
<dbReference type="NCBIfam" id="TIGR00778">
    <property type="entry name" value="ahpD_dom"/>
    <property type="match status" value="1"/>
</dbReference>
<sequence>MHKMENLKKLSKLKDHAKPTTDAFWAYDNLALADGVIPKKYKELMAIAVGLTTQCAYCIEAHKNAALKAGATEEEFAEVVLLTAAIRAGGALTHGTHLFED</sequence>
<name>A0A128FAH6_9GAMM</name>
<evidence type="ECO:0000313" key="2">
    <source>
        <dbReference type="EMBL" id="CZF83316.1"/>
    </source>
</evidence>
<dbReference type="SUPFAM" id="SSF69118">
    <property type="entry name" value="AhpD-like"/>
    <property type="match status" value="1"/>
</dbReference>
<dbReference type="PANTHER" id="PTHR33930:SF2">
    <property type="entry name" value="BLR3452 PROTEIN"/>
    <property type="match status" value="1"/>
</dbReference>
<dbReference type="AlphaFoldDB" id="A0A128FAH6"/>
<gene>
    <name evidence="2" type="ORF">GMA8713_02579</name>
</gene>
<evidence type="ECO:0000259" key="1">
    <source>
        <dbReference type="Pfam" id="PF02627"/>
    </source>
</evidence>
<dbReference type="Proteomes" id="UP000073601">
    <property type="component" value="Unassembled WGS sequence"/>
</dbReference>
<dbReference type="GO" id="GO:0051920">
    <property type="term" value="F:peroxiredoxin activity"/>
    <property type="evidence" value="ECO:0007669"/>
    <property type="project" value="InterPro"/>
</dbReference>
<dbReference type="InterPro" id="IPR003779">
    <property type="entry name" value="CMD-like"/>
</dbReference>
<organism evidence="2 3">
    <name type="scientific">Grimontia marina</name>
    <dbReference type="NCBI Taxonomy" id="646534"/>
    <lineage>
        <taxon>Bacteria</taxon>
        <taxon>Pseudomonadati</taxon>
        <taxon>Pseudomonadota</taxon>
        <taxon>Gammaproteobacteria</taxon>
        <taxon>Vibrionales</taxon>
        <taxon>Vibrionaceae</taxon>
        <taxon>Grimontia</taxon>
    </lineage>
</organism>
<keyword evidence="3" id="KW-1185">Reference proteome</keyword>
<dbReference type="OrthoDB" id="9801997at2"/>
<proteinExistence type="predicted"/>
<evidence type="ECO:0000313" key="3">
    <source>
        <dbReference type="Proteomes" id="UP000073601"/>
    </source>
</evidence>
<dbReference type="Gene3D" id="1.20.1290.10">
    <property type="entry name" value="AhpD-like"/>
    <property type="match status" value="1"/>
</dbReference>
<dbReference type="InterPro" id="IPR029032">
    <property type="entry name" value="AhpD-like"/>
</dbReference>
<dbReference type="EMBL" id="FIZY01000022">
    <property type="protein sequence ID" value="CZF83316.1"/>
    <property type="molecule type" value="Genomic_DNA"/>
</dbReference>
<feature type="domain" description="Carboxymuconolactone decarboxylase-like" evidence="1">
    <location>
        <begin position="22"/>
        <end position="100"/>
    </location>
</feature>
<accession>A0A128FAH6</accession>
<dbReference type="PANTHER" id="PTHR33930">
    <property type="entry name" value="ALKYL HYDROPEROXIDE REDUCTASE AHPD"/>
    <property type="match status" value="1"/>
</dbReference>
<reference evidence="3" key="1">
    <citation type="submission" date="2016-02" db="EMBL/GenBank/DDBJ databases">
        <authorList>
            <person name="Rodrigo-Torres Lidia"/>
            <person name="Arahal R.David."/>
        </authorList>
    </citation>
    <scope>NUCLEOTIDE SEQUENCE [LARGE SCALE GENOMIC DNA]</scope>
    <source>
        <strain evidence="3">CECT 8713</strain>
    </source>
</reference>
<dbReference type="InterPro" id="IPR004675">
    <property type="entry name" value="AhpD_core"/>
</dbReference>
<dbReference type="RefSeq" id="WP_062710280.1">
    <property type="nucleotide sequence ID" value="NZ_CAWRCI010000022.1"/>
</dbReference>